<dbReference type="EMBL" id="UGHR01000001">
    <property type="protein sequence ID" value="STQ90955.1"/>
    <property type="molecule type" value="Genomic_DNA"/>
</dbReference>
<proteinExistence type="predicted"/>
<evidence type="ECO:0000313" key="2">
    <source>
        <dbReference type="EMBL" id="STQ90955.1"/>
    </source>
</evidence>
<evidence type="ECO:0000313" key="3">
    <source>
        <dbReference type="EMBL" id="TCU89585.1"/>
    </source>
</evidence>
<accession>A0A377Q892</accession>
<dbReference type="OrthoDB" id="8604580at2"/>
<organism evidence="2 4">
    <name type="scientific">Iodobacter fluviatilis</name>
    <dbReference type="NCBI Taxonomy" id="537"/>
    <lineage>
        <taxon>Bacteria</taxon>
        <taxon>Pseudomonadati</taxon>
        <taxon>Pseudomonadota</taxon>
        <taxon>Betaproteobacteria</taxon>
        <taxon>Neisseriales</taxon>
        <taxon>Chitinibacteraceae</taxon>
        <taxon>Iodobacter</taxon>
    </lineage>
</organism>
<dbReference type="AlphaFoldDB" id="A0A377Q892"/>
<reference evidence="3 5" key="2">
    <citation type="submission" date="2019-03" db="EMBL/GenBank/DDBJ databases">
        <title>Genomic Encyclopedia of Type Strains, Phase IV (KMG-IV): sequencing the most valuable type-strain genomes for metagenomic binning, comparative biology and taxonomic classification.</title>
        <authorList>
            <person name="Goeker M."/>
        </authorList>
    </citation>
    <scope>NUCLEOTIDE SEQUENCE [LARGE SCALE GENOMIC DNA]</scope>
    <source>
        <strain evidence="3 5">DSM 3764</strain>
    </source>
</reference>
<dbReference type="CDD" id="cd01324">
    <property type="entry name" value="cbb3_Oxidase_CcoQ"/>
    <property type="match status" value="1"/>
</dbReference>
<protein>
    <submittedName>
        <fullName evidence="2">Cbb3-type cytochrome oxidase, subunit 3</fullName>
    </submittedName>
    <submittedName>
        <fullName evidence="3">Cytochrome c oxidase cbb3-type subunit 4</fullName>
    </submittedName>
</protein>
<name>A0A377Q892_9NEIS</name>
<keyword evidence="1" id="KW-1133">Transmembrane helix</keyword>
<evidence type="ECO:0000256" key="1">
    <source>
        <dbReference type="SAM" id="Phobius"/>
    </source>
</evidence>
<dbReference type="EMBL" id="SMBT01000002">
    <property type="protein sequence ID" value="TCU89585.1"/>
    <property type="molecule type" value="Genomic_DNA"/>
</dbReference>
<keyword evidence="1" id="KW-0812">Transmembrane</keyword>
<dbReference type="Pfam" id="PF05545">
    <property type="entry name" value="FixQ"/>
    <property type="match status" value="1"/>
</dbReference>
<keyword evidence="5" id="KW-1185">Reference proteome</keyword>
<gene>
    <name evidence="3" type="ORF">EV682_102501</name>
    <name evidence="2" type="ORF">NCTC11159_02026</name>
</gene>
<sequence length="55" mass="6069">MEMLNDLRVLSTVISFICFVGILVWACSKNSKASFDEAAQLPFLDDDLPSSNKTS</sequence>
<keyword evidence="1" id="KW-0472">Membrane</keyword>
<dbReference type="Proteomes" id="UP000295794">
    <property type="component" value="Unassembled WGS sequence"/>
</dbReference>
<dbReference type="Proteomes" id="UP000255108">
    <property type="component" value="Unassembled WGS sequence"/>
</dbReference>
<reference evidence="2 4" key="1">
    <citation type="submission" date="2018-06" db="EMBL/GenBank/DDBJ databases">
        <authorList>
            <consortium name="Pathogen Informatics"/>
            <person name="Doyle S."/>
        </authorList>
    </citation>
    <scope>NUCLEOTIDE SEQUENCE [LARGE SCALE GENOMIC DNA]</scope>
    <source>
        <strain evidence="2 4">NCTC11159</strain>
    </source>
</reference>
<dbReference type="RefSeq" id="WP_099397690.1">
    <property type="nucleotide sequence ID" value="NZ_CAWOLO010000002.1"/>
</dbReference>
<feature type="transmembrane region" description="Helical" evidence="1">
    <location>
        <begin position="7"/>
        <end position="26"/>
    </location>
</feature>
<evidence type="ECO:0000313" key="5">
    <source>
        <dbReference type="Proteomes" id="UP000295794"/>
    </source>
</evidence>
<dbReference type="InterPro" id="IPR008621">
    <property type="entry name" value="Cbb3-typ_cyt_oxidase_comp"/>
</dbReference>
<evidence type="ECO:0000313" key="4">
    <source>
        <dbReference type="Proteomes" id="UP000255108"/>
    </source>
</evidence>